<gene>
    <name evidence="3" type="ORF">LEMA_P039530.1</name>
</gene>
<feature type="domain" description="Methyltransferase type 12" evidence="2">
    <location>
        <begin position="60"/>
        <end position="164"/>
    </location>
</feature>
<sequence>MTTAERNRVFFDDMAETYESKPWWKPVNDKITNALRSDLAWVGIPFVNTPESTAKEVRLLDYACGTGLMTRIFGPYVTETRGIDVSPNMVTSYNTRAQSLNLASTTSAVHGDLFDKANPTPAEFSSQEWYNFDLAAVGFAFHHFEDVVLAASRLRERLRPGGVLVFNDFLEGGDCLADEEGRMVEGSEGNHVGHSHGHGHGHGHGEKHAHAQEEAKQQDNNDTSDEMVKKMKDSIVVPYFTIDGVKQFLSKAGFVDIDVKVMPEKVYMGFNDKKFYRTILFARGRRPLEEEKRKSEL</sequence>
<dbReference type="OrthoDB" id="3647at2759"/>
<dbReference type="InParanoid" id="E4ZNJ3"/>
<dbReference type="STRING" id="985895.E4ZNJ3"/>
<organism evidence="4">
    <name type="scientific">Leptosphaeria maculans (strain JN3 / isolate v23.1.3 / race Av1-4-5-6-7-8)</name>
    <name type="common">Blackleg fungus</name>
    <name type="synonym">Phoma lingam</name>
    <dbReference type="NCBI Taxonomy" id="985895"/>
    <lineage>
        <taxon>Eukaryota</taxon>
        <taxon>Fungi</taxon>
        <taxon>Dikarya</taxon>
        <taxon>Ascomycota</taxon>
        <taxon>Pezizomycotina</taxon>
        <taxon>Dothideomycetes</taxon>
        <taxon>Pleosporomycetidae</taxon>
        <taxon>Pleosporales</taxon>
        <taxon>Pleosporineae</taxon>
        <taxon>Leptosphaeriaceae</taxon>
        <taxon>Plenodomus</taxon>
        <taxon>Plenodomus lingam/Leptosphaeria maculans species complex</taxon>
    </lineage>
</organism>
<dbReference type="OMA" id="HGPHGFK"/>
<feature type="region of interest" description="Disordered" evidence="1">
    <location>
        <begin position="185"/>
        <end position="225"/>
    </location>
</feature>
<evidence type="ECO:0000313" key="3">
    <source>
        <dbReference type="EMBL" id="CBX93052.1"/>
    </source>
</evidence>
<dbReference type="GeneID" id="13282757"/>
<dbReference type="InterPro" id="IPR013217">
    <property type="entry name" value="Methyltransf_12"/>
</dbReference>
<dbReference type="VEuPathDB" id="FungiDB:LEMA_P039530.1"/>
<proteinExistence type="predicted"/>
<dbReference type="SUPFAM" id="SSF53335">
    <property type="entry name" value="S-adenosyl-L-methionine-dependent methyltransferases"/>
    <property type="match status" value="1"/>
</dbReference>
<dbReference type="PANTHER" id="PTHR43591:SF108">
    <property type="entry name" value="S-ADENOSYL-L-METHIONINE-DEPENDENT METHYLTRANSFERASE"/>
    <property type="match status" value="1"/>
</dbReference>
<dbReference type="EMBL" id="FP929105">
    <property type="protein sequence ID" value="CBX93052.1"/>
    <property type="molecule type" value="Genomic_DNA"/>
</dbReference>
<keyword evidence="4" id="KW-1185">Reference proteome</keyword>
<name>E4ZNJ3_LEPMJ</name>
<accession>E4ZNJ3</accession>
<dbReference type="AlphaFoldDB" id="E4ZNJ3"/>
<dbReference type="Pfam" id="PF08242">
    <property type="entry name" value="Methyltransf_12"/>
    <property type="match status" value="1"/>
</dbReference>
<dbReference type="PANTHER" id="PTHR43591">
    <property type="entry name" value="METHYLTRANSFERASE"/>
    <property type="match status" value="1"/>
</dbReference>
<feature type="compositionally biased region" description="Basic residues" evidence="1">
    <location>
        <begin position="193"/>
        <end position="202"/>
    </location>
</feature>
<dbReference type="Proteomes" id="UP000002668">
    <property type="component" value="Genome"/>
</dbReference>
<evidence type="ECO:0000259" key="2">
    <source>
        <dbReference type="Pfam" id="PF08242"/>
    </source>
</evidence>
<dbReference type="Gene3D" id="3.40.50.150">
    <property type="entry name" value="Vaccinia Virus protein VP39"/>
    <property type="match status" value="1"/>
</dbReference>
<reference evidence="4" key="1">
    <citation type="journal article" date="2011" name="Nat. Commun.">
        <title>Effector diversification within compartments of the Leptosphaeria maculans genome affected by Repeat-Induced Point mutations.</title>
        <authorList>
            <person name="Rouxel T."/>
            <person name="Grandaubert J."/>
            <person name="Hane J.K."/>
            <person name="Hoede C."/>
            <person name="van de Wouw A.P."/>
            <person name="Couloux A."/>
            <person name="Dominguez V."/>
            <person name="Anthouard V."/>
            <person name="Bally P."/>
            <person name="Bourras S."/>
            <person name="Cozijnsen A.J."/>
            <person name="Ciuffetti L.M."/>
            <person name="Degrave A."/>
            <person name="Dilmaghani A."/>
            <person name="Duret L."/>
            <person name="Fudal I."/>
            <person name="Goodwin S.B."/>
            <person name="Gout L."/>
            <person name="Glaser N."/>
            <person name="Linglin J."/>
            <person name="Kema G.H.J."/>
            <person name="Lapalu N."/>
            <person name="Lawrence C.B."/>
            <person name="May K."/>
            <person name="Meyer M."/>
            <person name="Ollivier B."/>
            <person name="Poulain J."/>
            <person name="Schoch C.L."/>
            <person name="Simon A."/>
            <person name="Spatafora J.W."/>
            <person name="Stachowiak A."/>
            <person name="Turgeon B.G."/>
            <person name="Tyler B.M."/>
            <person name="Vincent D."/>
            <person name="Weissenbach J."/>
            <person name="Amselem J."/>
            <person name="Quesneville H."/>
            <person name="Oliver R.P."/>
            <person name="Wincker P."/>
            <person name="Balesdent M.-H."/>
            <person name="Howlett B.J."/>
        </authorList>
    </citation>
    <scope>NUCLEOTIDE SEQUENCE [LARGE SCALE GENOMIC DNA]</scope>
    <source>
        <strain evidence="4">JN3 / isolate v23.1.3 / race Av1-4-5-6-7-8</strain>
    </source>
</reference>
<dbReference type="eggNOG" id="KOG1270">
    <property type="taxonomic scope" value="Eukaryota"/>
</dbReference>
<protein>
    <recommendedName>
        <fullName evidence="2">Methyltransferase type 12 domain-containing protein</fullName>
    </recommendedName>
</protein>
<dbReference type="InterPro" id="IPR029063">
    <property type="entry name" value="SAM-dependent_MTases_sf"/>
</dbReference>
<evidence type="ECO:0000313" key="4">
    <source>
        <dbReference type="Proteomes" id="UP000002668"/>
    </source>
</evidence>
<feature type="compositionally biased region" description="Basic and acidic residues" evidence="1">
    <location>
        <begin position="203"/>
        <end position="219"/>
    </location>
</feature>
<dbReference type="CDD" id="cd02440">
    <property type="entry name" value="AdoMet_MTases"/>
    <property type="match status" value="1"/>
</dbReference>
<dbReference type="RefSeq" id="XP_003836417.1">
    <property type="nucleotide sequence ID" value="XM_003836369.1"/>
</dbReference>
<evidence type="ECO:0000256" key="1">
    <source>
        <dbReference type="SAM" id="MobiDB-lite"/>
    </source>
</evidence>
<dbReference type="HOGENOM" id="CLU_037990_1_0_1"/>